<gene>
    <name evidence="1" type="ORF">LOD99_14209</name>
</gene>
<keyword evidence="2" id="KW-1185">Reference proteome</keyword>
<dbReference type="Proteomes" id="UP001165289">
    <property type="component" value="Unassembled WGS sequence"/>
</dbReference>
<dbReference type="EMBL" id="JAKMXF010000044">
    <property type="protein sequence ID" value="KAI6659869.1"/>
    <property type="molecule type" value="Genomic_DNA"/>
</dbReference>
<evidence type="ECO:0000313" key="2">
    <source>
        <dbReference type="Proteomes" id="UP001165289"/>
    </source>
</evidence>
<evidence type="ECO:0000313" key="1">
    <source>
        <dbReference type="EMBL" id="KAI6659869.1"/>
    </source>
</evidence>
<sequence length="204" mass="23879">MKRKILLKECLWVSGYYQEFQKLNQSFGWNSSLISELTLKRRRFSSELETEVRSMLHKKSLSNISMKQQRSRLVSVLDSIRIHIEIEKTSEIPIQDVSTRWNTLHDMLMRHGELEDTLRMYTGNIELKITDFELIQKITNTLKGFKLITEKLSGSYATMGDLFVLVKSLLLSLADSEEPIFSGIKSFRLTLRDDLNVEWMALRQ</sequence>
<organism evidence="1 2">
    <name type="scientific">Oopsacas minuta</name>
    <dbReference type="NCBI Taxonomy" id="111878"/>
    <lineage>
        <taxon>Eukaryota</taxon>
        <taxon>Metazoa</taxon>
        <taxon>Porifera</taxon>
        <taxon>Hexactinellida</taxon>
        <taxon>Hexasterophora</taxon>
        <taxon>Lyssacinosida</taxon>
        <taxon>Leucopsacidae</taxon>
        <taxon>Oopsacas</taxon>
    </lineage>
</organism>
<proteinExistence type="predicted"/>
<reference evidence="1 2" key="1">
    <citation type="journal article" date="2023" name="BMC Biol.">
        <title>The compact genome of the sponge Oopsacas minuta (Hexactinellida) is lacking key metazoan core genes.</title>
        <authorList>
            <person name="Santini S."/>
            <person name="Schenkelaars Q."/>
            <person name="Jourda C."/>
            <person name="Duchesne M."/>
            <person name="Belahbib H."/>
            <person name="Rocher C."/>
            <person name="Selva M."/>
            <person name="Riesgo A."/>
            <person name="Vervoort M."/>
            <person name="Leys S.P."/>
            <person name="Kodjabachian L."/>
            <person name="Le Bivic A."/>
            <person name="Borchiellini C."/>
            <person name="Claverie J.M."/>
            <person name="Renard E."/>
        </authorList>
    </citation>
    <scope>NUCLEOTIDE SEQUENCE [LARGE SCALE GENOMIC DNA]</scope>
    <source>
        <strain evidence="1">SPO-2</strain>
    </source>
</reference>
<dbReference type="AlphaFoldDB" id="A0AAV7KI78"/>
<protein>
    <submittedName>
        <fullName evidence="1">Uncharacterized protein</fullName>
    </submittedName>
</protein>
<name>A0AAV7KI78_9METZ</name>
<accession>A0AAV7KI78</accession>
<comment type="caution">
    <text evidence="1">The sequence shown here is derived from an EMBL/GenBank/DDBJ whole genome shotgun (WGS) entry which is preliminary data.</text>
</comment>